<evidence type="ECO:0000313" key="3">
    <source>
        <dbReference type="Proteomes" id="UP001151081"/>
    </source>
</evidence>
<sequence>MKTARGLVLSALVLAGGCAPAPPPARAESDAPPARNAPPEDLLVLADLRVLRGDEPVVMLYRNGLLVEHGETLGTLHSNGFFVDLGGTIEIRLSSDGTVPTRSGTLIIDEGGTATFRLPEVEPEVLRFDAEGRVAGAKTPLRVEGLTPRMRRTAMFALLLPDLLRLRRHDTIK</sequence>
<gene>
    <name evidence="2" type="ORF">KEG57_07510</name>
</gene>
<dbReference type="Proteomes" id="UP001151081">
    <property type="component" value="Unassembled WGS sequence"/>
</dbReference>
<evidence type="ECO:0000256" key="1">
    <source>
        <dbReference type="SAM" id="SignalP"/>
    </source>
</evidence>
<proteinExistence type="predicted"/>
<feature type="chain" id="PRO_5040895045" description="FecR protein domain-containing protein" evidence="1">
    <location>
        <begin position="22"/>
        <end position="173"/>
    </location>
</feature>
<accession>A0A9X3WY01</accession>
<evidence type="ECO:0000313" key="2">
    <source>
        <dbReference type="EMBL" id="MDC3980334.1"/>
    </source>
</evidence>
<keyword evidence="1" id="KW-0732">Signal</keyword>
<organism evidence="2 3">
    <name type="scientific">Polyangium jinanense</name>
    <dbReference type="NCBI Taxonomy" id="2829994"/>
    <lineage>
        <taxon>Bacteria</taxon>
        <taxon>Pseudomonadati</taxon>
        <taxon>Myxococcota</taxon>
        <taxon>Polyangia</taxon>
        <taxon>Polyangiales</taxon>
        <taxon>Polyangiaceae</taxon>
        <taxon>Polyangium</taxon>
    </lineage>
</organism>
<dbReference type="AlphaFoldDB" id="A0A9X3WY01"/>
<name>A0A9X3WY01_9BACT</name>
<comment type="caution">
    <text evidence="2">The sequence shown here is derived from an EMBL/GenBank/DDBJ whole genome shotgun (WGS) entry which is preliminary data.</text>
</comment>
<evidence type="ECO:0008006" key="4">
    <source>
        <dbReference type="Google" id="ProtNLM"/>
    </source>
</evidence>
<reference evidence="2 3" key="1">
    <citation type="submission" date="2021-04" db="EMBL/GenBank/DDBJ databases">
        <title>Genome analysis of Polyangium sp.</title>
        <authorList>
            <person name="Li Y."/>
            <person name="Wang J."/>
        </authorList>
    </citation>
    <scope>NUCLEOTIDE SEQUENCE [LARGE SCALE GENOMIC DNA]</scope>
    <source>
        <strain evidence="2 3">SDU14</strain>
    </source>
</reference>
<keyword evidence="3" id="KW-1185">Reference proteome</keyword>
<dbReference type="PROSITE" id="PS51257">
    <property type="entry name" value="PROKAR_LIPOPROTEIN"/>
    <property type="match status" value="1"/>
</dbReference>
<protein>
    <recommendedName>
        <fullName evidence="4">FecR protein domain-containing protein</fullName>
    </recommendedName>
</protein>
<dbReference type="EMBL" id="JAGTJJ010000002">
    <property type="protein sequence ID" value="MDC3980334.1"/>
    <property type="molecule type" value="Genomic_DNA"/>
</dbReference>
<feature type="signal peptide" evidence="1">
    <location>
        <begin position="1"/>
        <end position="21"/>
    </location>
</feature>
<dbReference type="RefSeq" id="WP_272417369.1">
    <property type="nucleotide sequence ID" value="NZ_JAGTJJ010000002.1"/>
</dbReference>